<dbReference type="Proteomes" id="UP001221142">
    <property type="component" value="Unassembled WGS sequence"/>
</dbReference>
<comment type="caution">
    <text evidence="2">The sequence shown here is derived from an EMBL/GenBank/DDBJ whole genome shotgun (WGS) entry which is preliminary data.</text>
</comment>
<evidence type="ECO:0000313" key="3">
    <source>
        <dbReference type="Proteomes" id="UP001221142"/>
    </source>
</evidence>
<name>A0AAD7CAB2_9AGAR</name>
<proteinExistence type="predicted"/>
<dbReference type="InterPro" id="IPR002347">
    <property type="entry name" value="SDR_fam"/>
</dbReference>
<evidence type="ECO:0000313" key="2">
    <source>
        <dbReference type="EMBL" id="KAJ7643723.1"/>
    </source>
</evidence>
<dbReference type="Pfam" id="PF00106">
    <property type="entry name" value="adh_short"/>
    <property type="match status" value="1"/>
</dbReference>
<feature type="region of interest" description="Disordered" evidence="1">
    <location>
        <begin position="1"/>
        <end position="25"/>
    </location>
</feature>
<keyword evidence="3" id="KW-1185">Reference proteome</keyword>
<reference evidence="2" key="1">
    <citation type="submission" date="2023-03" db="EMBL/GenBank/DDBJ databases">
        <title>Massive genome expansion in bonnet fungi (Mycena s.s.) driven by repeated elements and novel gene families across ecological guilds.</title>
        <authorList>
            <consortium name="Lawrence Berkeley National Laboratory"/>
            <person name="Harder C.B."/>
            <person name="Miyauchi S."/>
            <person name="Viragh M."/>
            <person name="Kuo A."/>
            <person name="Thoen E."/>
            <person name="Andreopoulos B."/>
            <person name="Lu D."/>
            <person name="Skrede I."/>
            <person name="Drula E."/>
            <person name="Henrissat B."/>
            <person name="Morin E."/>
            <person name="Kohler A."/>
            <person name="Barry K."/>
            <person name="LaButti K."/>
            <person name="Morin E."/>
            <person name="Salamov A."/>
            <person name="Lipzen A."/>
            <person name="Mereny Z."/>
            <person name="Hegedus B."/>
            <person name="Baldrian P."/>
            <person name="Stursova M."/>
            <person name="Weitz H."/>
            <person name="Taylor A."/>
            <person name="Grigoriev I.V."/>
            <person name="Nagy L.G."/>
            <person name="Martin F."/>
            <person name="Kauserud H."/>
        </authorList>
    </citation>
    <scope>NUCLEOTIDE SEQUENCE</scope>
    <source>
        <strain evidence="2">9284</strain>
    </source>
</reference>
<protein>
    <submittedName>
        <fullName evidence="2">Uncharacterized protein</fullName>
    </submittedName>
</protein>
<dbReference type="InterPro" id="IPR036291">
    <property type="entry name" value="NAD(P)-bd_dom_sf"/>
</dbReference>
<dbReference type="EMBL" id="JARKIF010000003">
    <property type="protein sequence ID" value="KAJ7643723.1"/>
    <property type="molecule type" value="Genomic_DNA"/>
</dbReference>
<accession>A0AAD7CAB2</accession>
<dbReference type="Gene3D" id="3.40.50.720">
    <property type="entry name" value="NAD(P)-binding Rossmann-like Domain"/>
    <property type="match status" value="1"/>
</dbReference>
<organism evidence="2 3">
    <name type="scientific">Roridomyces roridus</name>
    <dbReference type="NCBI Taxonomy" id="1738132"/>
    <lineage>
        <taxon>Eukaryota</taxon>
        <taxon>Fungi</taxon>
        <taxon>Dikarya</taxon>
        <taxon>Basidiomycota</taxon>
        <taxon>Agaricomycotina</taxon>
        <taxon>Agaricomycetes</taxon>
        <taxon>Agaricomycetidae</taxon>
        <taxon>Agaricales</taxon>
        <taxon>Marasmiineae</taxon>
        <taxon>Mycenaceae</taxon>
        <taxon>Roridomyces</taxon>
    </lineage>
</organism>
<dbReference type="SUPFAM" id="SSF51735">
    <property type="entry name" value="NAD(P)-binding Rossmann-fold domains"/>
    <property type="match status" value="1"/>
</dbReference>
<gene>
    <name evidence="2" type="ORF">FB45DRAFT_861328</name>
</gene>
<sequence>MATLPPAARIGSFSEKWPPKPTWKAPEDVPDLTGQIFLVTGGNAGIGKETCRILLARNAKVYLATRSEERARASPIVNEPDMGLTCGLTGASGLNSPIRTESAFDVA</sequence>
<evidence type="ECO:0000256" key="1">
    <source>
        <dbReference type="SAM" id="MobiDB-lite"/>
    </source>
</evidence>
<dbReference type="AlphaFoldDB" id="A0AAD7CAB2"/>